<dbReference type="AlphaFoldDB" id="A0A8W8NRB3"/>
<organism evidence="2 3">
    <name type="scientific">Magallana gigas</name>
    <name type="common">Pacific oyster</name>
    <name type="synonym">Crassostrea gigas</name>
    <dbReference type="NCBI Taxonomy" id="29159"/>
    <lineage>
        <taxon>Eukaryota</taxon>
        <taxon>Metazoa</taxon>
        <taxon>Spiralia</taxon>
        <taxon>Lophotrochozoa</taxon>
        <taxon>Mollusca</taxon>
        <taxon>Bivalvia</taxon>
        <taxon>Autobranchia</taxon>
        <taxon>Pteriomorphia</taxon>
        <taxon>Ostreida</taxon>
        <taxon>Ostreoidea</taxon>
        <taxon>Ostreidae</taxon>
        <taxon>Magallana</taxon>
    </lineage>
</organism>
<sequence>MPVLVVRISDQEGTDLLANTVTNFSGGKFYELFEKCVESRDIILSVDSIVEVRLREGQNAQFIIADNADMDVSEVTSTLNCKFVQFIIAQQLALTSSSACKEPNPASCSTSTKNAFALLMHGSKNIILPPKPKPEDGKKLNGPQRLQCDIIDWMVSKGYGWTQSSRDTADFVVKILRNSLWYIDHAHEKFKESGCLILNCFSTFHGYNEFKKLHHRIPQIKSERLNELSMDLTKALSFPSMSFSRNKQLSSDMESLLATLSQYKTRLDKDNARHKNSRKSCSPPRSLESDTSLKYIPGKPQNENCLDDSSVYKTLEEDVKCVESFQFIDLDNYTPENRLKRRKYINSLELDVPVMLYRMAFGGSIGTLNFIWKVPGDDSNDPEVSTKNIKIVNKINKSLPKFSTRSMRKQFINRYFKNVKTTKSVLRNIFFDLTGCEPSWESSEQAEIDERVASILLNGDDPSLLLDYRSLNGKDIDSKYGVFFEEMALQHVALARKEMEPTYENAVKHKSTLGAVRNLANIKTGFKDAFAESVGSVIELVNSRFKRMKLKDEHLKVYTGIPDEEIQASLDVVGQVLNSNLTVDMSTGDLRKVKNLQTFLADHGKSSHYMFQLKKCNNCAYCTVINPPRLPVAEFQSLHFLPDPVPGGDGHYQTFEELYGQVTGDTYRPSAQVQDDPATANDRRNRDTFKTQKVRDVIVCGECSKPRCVYSDKKLTREQEELLLRLKEDHVYTCGDPMVAEDVEDPGMVVREAINCTTEVETSYFSTSLKHYLPPVCVHCGSVDSLLDDTDPYISGLFEQYSIVRPICQICKNNGKDARTWGKNFCPRGAEDKLLNVVHDEVKL</sequence>
<evidence type="ECO:0000313" key="2">
    <source>
        <dbReference type="EnsemblMetazoa" id="G7606.1:cds"/>
    </source>
</evidence>
<protein>
    <submittedName>
        <fullName evidence="2">Uncharacterized protein</fullName>
    </submittedName>
</protein>
<dbReference type="EnsemblMetazoa" id="G7606.1">
    <property type="protein sequence ID" value="G7606.1:cds"/>
    <property type="gene ID" value="G7606"/>
</dbReference>
<feature type="region of interest" description="Disordered" evidence="1">
    <location>
        <begin position="268"/>
        <end position="294"/>
    </location>
</feature>
<accession>A0A8W8NRB3</accession>
<name>A0A8W8NRB3_MAGGI</name>
<proteinExistence type="predicted"/>
<reference evidence="2" key="1">
    <citation type="submission" date="2022-08" db="UniProtKB">
        <authorList>
            <consortium name="EnsemblMetazoa"/>
        </authorList>
    </citation>
    <scope>IDENTIFICATION</scope>
    <source>
        <strain evidence="2">05x7-T-G4-1.051#20</strain>
    </source>
</reference>
<keyword evidence="3" id="KW-1185">Reference proteome</keyword>
<evidence type="ECO:0000313" key="3">
    <source>
        <dbReference type="Proteomes" id="UP000005408"/>
    </source>
</evidence>
<evidence type="ECO:0000256" key="1">
    <source>
        <dbReference type="SAM" id="MobiDB-lite"/>
    </source>
</evidence>
<dbReference type="Proteomes" id="UP000005408">
    <property type="component" value="Unassembled WGS sequence"/>
</dbReference>